<proteinExistence type="predicted"/>
<protein>
    <submittedName>
        <fullName evidence="2">Uncharacterized protein</fullName>
    </submittedName>
</protein>
<keyword evidence="3" id="KW-1185">Reference proteome</keyword>
<name>A0AAD6TDB5_9AGAR</name>
<dbReference type="AlphaFoldDB" id="A0AAD6TDB5"/>
<feature type="region of interest" description="Disordered" evidence="1">
    <location>
        <begin position="1"/>
        <end position="33"/>
    </location>
</feature>
<evidence type="ECO:0000256" key="1">
    <source>
        <dbReference type="SAM" id="MobiDB-lite"/>
    </source>
</evidence>
<gene>
    <name evidence="2" type="ORF">C8F04DRAFT_1176403</name>
</gene>
<organism evidence="2 3">
    <name type="scientific">Mycena alexandri</name>
    <dbReference type="NCBI Taxonomy" id="1745969"/>
    <lineage>
        <taxon>Eukaryota</taxon>
        <taxon>Fungi</taxon>
        <taxon>Dikarya</taxon>
        <taxon>Basidiomycota</taxon>
        <taxon>Agaricomycotina</taxon>
        <taxon>Agaricomycetes</taxon>
        <taxon>Agaricomycetidae</taxon>
        <taxon>Agaricales</taxon>
        <taxon>Marasmiineae</taxon>
        <taxon>Mycenaceae</taxon>
        <taxon>Mycena</taxon>
    </lineage>
</organism>
<comment type="caution">
    <text evidence="2">The sequence shown here is derived from an EMBL/GenBank/DDBJ whole genome shotgun (WGS) entry which is preliminary data.</text>
</comment>
<evidence type="ECO:0000313" key="3">
    <source>
        <dbReference type="Proteomes" id="UP001218188"/>
    </source>
</evidence>
<dbReference type="Proteomes" id="UP001218188">
    <property type="component" value="Unassembled WGS sequence"/>
</dbReference>
<dbReference type="EMBL" id="JARJCM010000013">
    <property type="protein sequence ID" value="KAJ7042243.1"/>
    <property type="molecule type" value="Genomic_DNA"/>
</dbReference>
<reference evidence="2" key="1">
    <citation type="submission" date="2023-03" db="EMBL/GenBank/DDBJ databases">
        <title>Massive genome expansion in bonnet fungi (Mycena s.s.) driven by repeated elements and novel gene families across ecological guilds.</title>
        <authorList>
            <consortium name="Lawrence Berkeley National Laboratory"/>
            <person name="Harder C.B."/>
            <person name="Miyauchi S."/>
            <person name="Viragh M."/>
            <person name="Kuo A."/>
            <person name="Thoen E."/>
            <person name="Andreopoulos B."/>
            <person name="Lu D."/>
            <person name="Skrede I."/>
            <person name="Drula E."/>
            <person name="Henrissat B."/>
            <person name="Morin E."/>
            <person name="Kohler A."/>
            <person name="Barry K."/>
            <person name="LaButti K."/>
            <person name="Morin E."/>
            <person name="Salamov A."/>
            <person name="Lipzen A."/>
            <person name="Mereny Z."/>
            <person name="Hegedus B."/>
            <person name="Baldrian P."/>
            <person name="Stursova M."/>
            <person name="Weitz H."/>
            <person name="Taylor A."/>
            <person name="Grigoriev I.V."/>
            <person name="Nagy L.G."/>
            <person name="Martin F."/>
            <person name="Kauserud H."/>
        </authorList>
    </citation>
    <scope>NUCLEOTIDE SEQUENCE</scope>
    <source>
        <strain evidence="2">CBHHK200</strain>
    </source>
</reference>
<sequence>MQKSRHSPYWRRQGVARNAQSDSNDSGFGGRTIGAGPLQTRRLFETTLSWWLPCCEVVPEPIGFSLVVDQGRWKEDERALDINMHVTVYTAPNITHGPTFQMSFLATDVTFEMGLQEGRRAGAASCISKPIFIAPDSAAAFKGWAPQWPRAPILGDILVGLRPVAVTDGSTARRDGSGPVRQAPEDLFLTAGYGTGLPGDGLAVDGRHCHPLATG</sequence>
<evidence type="ECO:0000313" key="2">
    <source>
        <dbReference type="EMBL" id="KAJ7042243.1"/>
    </source>
</evidence>
<accession>A0AAD6TDB5</accession>